<dbReference type="Proteomes" id="UP001189429">
    <property type="component" value="Unassembled WGS sequence"/>
</dbReference>
<evidence type="ECO:0000313" key="2">
    <source>
        <dbReference type="Proteomes" id="UP001189429"/>
    </source>
</evidence>
<name>A0ABN9T2F1_9DINO</name>
<proteinExistence type="predicted"/>
<organism evidence="1 2">
    <name type="scientific">Prorocentrum cordatum</name>
    <dbReference type="NCBI Taxonomy" id="2364126"/>
    <lineage>
        <taxon>Eukaryota</taxon>
        <taxon>Sar</taxon>
        <taxon>Alveolata</taxon>
        <taxon>Dinophyceae</taxon>
        <taxon>Prorocentrales</taxon>
        <taxon>Prorocentraceae</taxon>
        <taxon>Prorocentrum</taxon>
    </lineage>
</organism>
<evidence type="ECO:0000313" key="1">
    <source>
        <dbReference type="EMBL" id="CAK0839127.1"/>
    </source>
</evidence>
<reference evidence="1" key="1">
    <citation type="submission" date="2023-10" db="EMBL/GenBank/DDBJ databases">
        <authorList>
            <person name="Chen Y."/>
            <person name="Shah S."/>
            <person name="Dougan E. K."/>
            <person name="Thang M."/>
            <person name="Chan C."/>
        </authorList>
    </citation>
    <scope>NUCLEOTIDE SEQUENCE [LARGE SCALE GENOMIC DNA]</scope>
</reference>
<comment type="caution">
    <text evidence="1">The sequence shown here is derived from an EMBL/GenBank/DDBJ whole genome shotgun (WGS) entry which is preliminary data.</text>
</comment>
<accession>A0ABN9T2F1</accession>
<dbReference type="EMBL" id="CAUYUJ010014272">
    <property type="protein sequence ID" value="CAK0839127.1"/>
    <property type="molecule type" value="Genomic_DNA"/>
</dbReference>
<gene>
    <name evidence="1" type="ORF">PCOR1329_LOCUS34897</name>
</gene>
<keyword evidence="2" id="KW-1185">Reference proteome</keyword>
<sequence length="255" mass="28925">MRECSDSSGKVTTNSAWDGGSEIFGELDDRTIVTPRGERHYFETRLIPEVIKHVRKKWDDGTAWTRKKRNGANSELVEWWMKALGKETDLEWCAEGKDVPKEAVSKAMIYYADSVETRAKNQDKRVSIWQQSEEYRQTWAAVKGYLDTITLPADPPHVMAKRFYTNTNDVYPYRPYDRVTRAWPISDYETTSTHPTQTFRMTSSGKAVMRLSAGDLGVLTTVPMDWNLNLVGLAEDLLLAMGSACCPGPKPCPSE</sequence>
<protein>
    <submittedName>
        <fullName evidence="1">Uncharacterized protein</fullName>
    </submittedName>
</protein>